<reference evidence="3 4" key="1">
    <citation type="journal article" date="2011" name="J. Bacteriol.">
        <title>Complete genome sequence of the thermoacidophilic crenarchaeon Thermoproteus uzoniensis 768-20.</title>
        <authorList>
            <person name="Mardanov A.V."/>
            <person name="Gumerov V.M."/>
            <person name="Beletsky A.V."/>
            <person name="Prokofeva M.I."/>
            <person name="Bonch-Osmolovskaya E.A."/>
            <person name="Ravin N.V."/>
            <person name="Skryabin K.G."/>
        </authorList>
    </citation>
    <scope>NUCLEOTIDE SEQUENCE [LARGE SCALE GENOMIC DNA]</scope>
    <source>
        <strain evidence="3 4">768-20</strain>
    </source>
</reference>
<name>F2L5W0_THEU7</name>
<dbReference type="SUPFAM" id="SSF53300">
    <property type="entry name" value="vWA-like"/>
    <property type="match status" value="1"/>
</dbReference>
<accession>F2L5W0</accession>
<dbReference type="STRING" id="999630.TUZN_0922"/>
<dbReference type="Pfam" id="PF00498">
    <property type="entry name" value="FHA"/>
    <property type="match status" value="1"/>
</dbReference>
<dbReference type="EMBL" id="CP002590">
    <property type="protein sequence ID" value="AEA12405.1"/>
    <property type="molecule type" value="Genomic_DNA"/>
</dbReference>
<dbReference type="Proteomes" id="UP000008138">
    <property type="component" value="Chromosome"/>
</dbReference>
<dbReference type="KEGG" id="tuz:TUZN_0922"/>
<gene>
    <name evidence="3" type="ordered locus">TUZN_0922</name>
</gene>
<dbReference type="AlphaFoldDB" id="F2L5W0"/>
<dbReference type="Gene3D" id="2.60.200.20">
    <property type="match status" value="1"/>
</dbReference>
<dbReference type="InterPro" id="IPR002035">
    <property type="entry name" value="VWF_A"/>
</dbReference>
<evidence type="ECO:0000313" key="3">
    <source>
        <dbReference type="EMBL" id="AEA12405.1"/>
    </source>
</evidence>
<dbReference type="RefSeq" id="WP_013679741.1">
    <property type="nucleotide sequence ID" value="NC_015315.1"/>
</dbReference>
<protein>
    <recommendedName>
        <fullName evidence="5">von Willebrand factor, type A</fullName>
    </recommendedName>
</protein>
<dbReference type="eggNOG" id="arCOG01694">
    <property type="taxonomic scope" value="Archaea"/>
</dbReference>
<dbReference type="InterPro" id="IPR000253">
    <property type="entry name" value="FHA_dom"/>
</dbReference>
<dbReference type="InterPro" id="IPR008984">
    <property type="entry name" value="SMAD_FHA_dom_sf"/>
</dbReference>
<dbReference type="HOGENOM" id="CLU_534883_0_0_2"/>
<dbReference type="GeneID" id="10360454"/>
<dbReference type="PROSITE" id="PS50006">
    <property type="entry name" value="FHA_DOMAIN"/>
    <property type="match status" value="1"/>
</dbReference>
<dbReference type="Pfam" id="PF00092">
    <property type="entry name" value="VWA"/>
    <property type="match status" value="1"/>
</dbReference>
<dbReference type="SMART" id="SM00327">
    <property type="entry name" value="VWA"/>
    <property type="match status" value="1"/>
</dbReference>
<organism evidence="3 4">
    <name type="scientific">Thermoproteus uzoniensis (strain 768-20)</name>
    <dbReference type="NCBI Taxonomy" id="999630"/>
    <lineage>
        <taxon>Archaea</taxon>
        <taxon>Thermoproteota</taxon>
        <taxon>Thermoprotei</taxon>
        <taxon>Thermoproteales</taxon>
        <taxon>Thermoproteaceae</taxon>
        <taxon>Thermoproteus</taxon>
    </lineage>
</organism>
<reference key="2">
    <citation type="submission" date="2011-03" db="EMBL/GenBank/DDBJ databases">
        <title>Complete genome sequence of the thermoacidophilic crenarchaeon Thermoproteus uzoniensis 768-20.</title>
        <authorList>
            <person name="Mardanov A.V."/>
            <person name="Gumerov V.M."/>
            <person name="Beletsky A.V."/>
            <person name="Prokofeva M.I."/>
            <person name="Bonch-Osmolovskaya E.A."/>
            <person name="Ravin N.V."/>
            <person name="Skryabin K.G."/>
        </authorList>
    </citation>
    <scope>NUCLEOTIDE SEQUENCE</scope>
    <source>
        <strain>768-20</strain>
    </source>
</reference>
<dbReference type="eggNOG" id="arCOG02900">
    <property type="taxonomic scope" value="Archaea"/>
</dbReference>
<feature type="domain" description="VWFA" evidence="2">
    <location>
        <begin position="41"/>
        <end position="231"/>
    </location>
</feature>
<proteinExistence type="predicted"/>
<feature type="domain" description="FHA" evidence="1">
    <location>
        <begin position="416"/>
        <end position="484"/>
    </location>
</feature>
<evidence type="ECO:0008006" key="5">
    <source>
        <dbReference type="Google" id="ProtNLM"/>
    </source>
</evidence>
<dbReference type="Gene3D" id="3.40.50.410">
    <property type="entry name" value="von Willebrand factor, type A domain"/>
    <property type="match status" value="1"/>
</dbReference>
<dbReference type="SUPFAM" id="SSF49879">
    <property type="entry name" value="SMAD/FHA domain"/>
    <property type="match status" value="1"/>
</dbReference>
<evidence type="ECO:0000259" key="2">
    <source>
        <dbReference type="PROSITE" id="PS50234"/>
    </source>
</evidence>
<dbReference type="OrthoDB" id="33260at2157"/>
<sequence>MVRLGDLEVDLYANNTPDGYLDVEVRLSARGRGPAPETNTAFAILIDKSKSMADFDKLAHAIEAAKGLVESMAPEDIVAVYVFDEKVKALVPPTPVEKARKMLGKIEKIKPGTYTLLYQALLQVIDDLRGIKRGLPLMPRRAVPENIPKRIVVITDGEPWPYYTEERWYEHLGKAAARYGITISAIGIGDDYNEKILYALANSSGGAWYHISQIRDISQVLANELRRAKTVVARRPKIAVEPSGAELVDVRKIGAVVSRLPVSKEVELEDVAAGDVISAVFRFKTTSPDYRVEVSVTTDAGTYRDVVTSDKLTPDRTATLTLSMAQELEKLAEGGVVSVEVLRAVSETPTAPEPLRRKAQRLLEAAPSGEGKEAFWEATVTLTLPVEEQQLEATAEKPAPQTPAPQQAGKCVLTCIETGKSMEVPIPALLGREDLQQIIPPEKVPYISRRVGERAHLAIYRGEDGIYIKDAGSKGGVYVEGKKVAEPLRLAQGAVVNLAGVVNIRIECS</sequence>
<dbReference type="CDD" id="cd00060">
    <property type="entry name" value="FHA"/>
    <property type="match status" value="1"/>
</dbReference>
<evidence type="ECO:0000313" key="4">
    <source>
        <dbReference type="Proteomes" id="UP000008138"/>
    </source>
</evidence>
<keyword evidence="4" id="KW-1185">Reference proteome</keyword>
<dbReference type="InterPro" id="IPR036465">
    <property type="entry name" value="vWFA_dom_sf"/>
</dbReference>
<dbReference type="PROSITE" id="PS50234">
    <property type="entry name" value="VWFA"/>
    <property type="match status" value="1"/>
</dbReference>
<evidence type="ECO:0000259" key="1">
    <source>
        <dbReference type="PROSITE" id="PS50006"/>
    </source>
</evidence>